<dbReference type="PANTHER" id="PTHR45453:SF1">
    <property type="entry name" value="PHOSPHATE REGULON SENSOR PROTEIN PHOR"/>
    <property type="match status" value="1"/>
</dbReference>
<evidence type="ECO:0000313" key="10">
    <source>
        <dbReference type="EMBL" id="HJC11478.1"/>
    </source>
</evidence>
<dbReference type="GO" id="GO:0000155">
    <property type="term" value="F:phosphorelay sensor kinase activity"/>
    <property type="evidence" value="ECO:0007669"/>
    <property type="project" value="InterPro"/>
</dbReference>
<gene>
    <name evidence="10" type="ORF">H9935_11845</name>
</gene>
<dbReference type="Gene3D" id="3.30.565.10">
    <property type="entry name" value="Histidine kinase-like ATPase, C-terminal domain"/>
    <property type="match status" value="1"/>
</dbReference>
<evidence type="ECO:0000256" key="1">
    <source>
        <dbReference type="ARBA" id="ARBA00000085"/>
    </source>
</evidence>
<dbReference type="InterPro" id="IPR008358">
    <property type="entry name" value="Sig_transdc_His_kin/Pase_MprB"/>
</dbReference>
<reference evidence="10" key="2">
    <citation type="submission" date="2021-04" db="EMBL/GenBank/DDBJ databases">
        <authorList>
            <person name="Gilroy R."/>
        </authorList>
    </citation>
    <scope>NUCLEOTIDE SEQUENCE</scope>
    <source>
        <strain evidence="10">ChiSxjej6B18-287</strain>
    </source>
</reference>
<dbReference type="Gene3D" id="1.10.287.130">
    <property type="match status" value="1"/>
</dbReference>
<dbReference type="GO" id="GO:0016036">
    <property type="term" value="P:cellular response to phosphate starvation"/>
    <property type="evidence" value="ECO:0007669"/>
    <property type="project" value="TreeGrafter"/>
</dbReference>
<dbReference type="Pfam" id="PF00512">
    <property type="entry name" value="HisKA"/>
    <property type="match status" value="1"/>
</dbReference>
<dbReference type="InterPro" id="IPR003594">
    <property type="entry name" value="HATPase_dom"/>
</dbReference>
<dbReference type="PROSITE" id="PS50109">
    <property type="entry name" value="HIS_KIN"/>
    <property type="match status" value="1"/>
</dbReference>
<evidence type="ECO:0000256" key="5">
    <source>
        <dbReference type="ARBA" id="ARBA00022679"/>
    </source>
</evidence>
<dbReference type="SUPFAM" id="SSF55874">
    <property type="entry name" value="ATPase domain of HSP90 chaperone/DNA topoisomerase II/histidine kinase"/>
    <property type="match status" value="1"/>
</dbReference>
<keyword evidence="5" id="KW-0808">Transferase</keyword>
<sequence>MSSTIKLIRRFCSILIISIFLGILLNIILLAAITWNQWDNSSGWQQAEAVAAALTLSEDGRYTLSEEGEKALEQAGAWGILVENSTGNVIWASGNLPKEIPRHYTLGEISWAVRGYIQDYPTTTAPQGENLLFLGFPKDRYYKLMWPTFDYDLIQNFFYMILEFLVFNLVFIIVVYAVATSGIIRSVKPIIHGIEALGNQEDVYIREKGLMSQLAASINQVSEKLKTQNYALRKKEMARANWIAGVSHDIRTPLSMVLGHASTLEEDADLSKEARQKAGIIRRQSIRMKNLINDLNLASKLEYNVQPVKRQRTDLVALARSVAVDFLNLDNKGDYPIEWNTGEETGPLMVYGDPDLLKRAMSNLIINAQVHNPQGCTIGVEVKEEEEMYALIVSDDGVGLTPEELSSIQKAPHYMVCDSNTGEQRHGLGLLIVRQIAQAHEGKVVLDHSPQGGFLVKIFLPKDWKEI</sequence>
<dbReference type="Pfam" id="PF02518">
    <property type="entry name" value="HATPase_c"/>
    <property type="match status" value="1"/>
</dbReference>
<dbReference type="EC" id="2.7.13.3" evidence="3"/>
<dbReference type="SUPFAM" id="SSF47384">
    <property type="entry name" value="Homodimeric domain of signal transducing histidine kinase"/>
    <property type="match status" value="1"/>
</dbReference>
<keyword evidence="8" id="KW-1133">Transmembrane helix</keyword>
<dbReference type="InterPro" id="IPR005467">
    <property type="entry name" value="His_kinase_dom"/>
</dbReference>
<keyword evidence="6 10" id="KW-0418">Kinase</keyword>
<dbReference type="CDD" id="cd00082">
    <property type="entry name" value="HisKA"/>
    <property type="match status" value="1"/>
</dbReference>
<dbReference type="PANTHER" id="PTHR45453">
    <property type="entry name" value="PHOSPHATE REGULON SENSOR PROTEIN PHOR"/>
    <property type="match status" value="1"/>
</dbReference>
<dbReference type="Proteomes" id="UP000823893">
    <property type="component" value="Unassembled WGS sequence"/>
</dbReference>
<evidence type="ECO:0000256" key="7">
    <source>
        <dbReference type="ARBA" id="ARBA00023012"/>
    </source>
</evidence>
<evidence type="ECO:0000256" key="3">
    <source>
        <dbReference type="ARBA" id="ARBA00012438"/>
    </source>
</evidence>
<keyword evidence="7" id="KW-0902">Two-component regulatory system</keyword>
<dbReference type="GO" id="GO:0004721">
    <property type="term" value="F:phosphoprotein phosphatase activity"/>
    <property type="evidence" value="ECO:0007669"/>
    <property type="project" value="TreeGrafter"/>
</dbReference>
<name>A0A9D2N8P0_9FIRM</name>
<evidence type="ECO:0000313" key="11">
    <source>
        <dbReference type="Proteomes" id="UP000823893"/>
    </source>
</evidence>
<dbReference type="AlphaFoldDB" id="A0A9D2N8P0"/>
<dbReference type="SMART" id="SM00388">
    <property type="entry name" value="HisKA"/>
    <property type="match status" value="1"/>
</dbReference>
<evidence type="ECO:0000259" key="9">
    <source>
        <dbReference type="PROSITE" id="PS50109"/>
    </source>
</evidence>
<dbReference type="InterPro" id="IPR036890">
    <property type="entry name" value="HATPase_C_sf"/>
</dbReference>
<reference evidence="10" key="1">
    <citation type="journal article" date="2021" name="PeerJ">
        <title>Extensive microbial diversity within the chicken gut microbiome revealed by metagenomics and culture.</title>
        <authorList>
            <person name="Gilroy R."/>
            <person name="Ravi A."/>
            <person name="Getino M."/>
            <person name="Pursley I."/>
            <person name="Horton D.L."/>
            <person name="Alikhan N.F."/>
            <person name="Baker D."/>
            <person name="Gharbi K."/>
            <person name="Hall N."/>
            <person name="Watson M."/>
            <person name="Adriaenssens E.M."/>
            <person name="Foster-Nyarko E."/>
            <person name="Jarju S."/>
            <person name="Secka A."/>
            <person name="Antonio M."/>
            <person name="Oren A."/>
            <person name="Chaudhuri R.R."/>
            <person name="La Ragione R."/>
            <person name="Hildebrand F."/>
            <person name="Pallen M.J."/>
        </authorList>
    </citation>
    <scope>NUCLEOTIDE SEQUENCE</scope>
    <source>
        <strain evidence="10">ChiSxjej6B18-287</strain>
    </source>
</reference>
<evidence type="ECO:0000256" key="2">
    <source>
        <dbReference type="ARBA" id="ARBA00004370"/>
    </source>
</evidence>
<feature type="transmembrane region" description="Helical" evidence="8">
    <location>
        <begin position="157"/>
        <end position="179"/>
    </location>
</feature>
<comment type="catalytic activity">
    <reaction evidence="1">
        <text>ATP + protein L-histidine = ADP + protein N-phospho-L-histidine.</text>
        <dbReference type="EC" id="2.7.13.3"/>
    </reaction>
</comment>
<dbReference type="InterPro" id="IPR036097">
    <property type="entry name" value="HisK_dim/P_sf"/>
</dbReference>
<evidence type="ECO:0000256" key="4">
    <source>
        <dbReference type="ARBA" id="ARBA00022553"/>
    </source>
</evidence>
<comment type="caution">
    <text evidence="10">The sequence shown here is derived from an EMBL/GenBank/DDBJ whole genome shotgun (WGS) entry which is preliminary data.</text>
</comment>
<protein>
    <recommendedName>
        <fullName evidence="3">histidine kinase</fullName>
        <ecNumber evidence="3">2.7.13.3</ecNumber>
    </recommendedName>
</protein>
<keyword evidence="4" id="KW-0597">Phosphoprotein</keyword>
<comment type="subcellular location">
    <subcellularLocation>
        <location evidence="2">Membrane</location>
    </subcellularLocation>
</comment>
<dbReference type="InterPro" id="IPR050351">
    <property type="entry name" value="BphY/WalK/GraS-like"/>
</dbReference>
<keyword evidence="8" id="KW-0812">Transmembrane</keyword>
<keyword evidence="8" id="KW-0472">Membrane</keyword>
<evidence type="ECO:0000256" key="8">
    <source>
        <dbReference type="SAM" id="Phobius"/>
    </source>
</evidence>
<dbReference type="CDD" id="cd00075">
    <property type="entry name" value="HATPase"/>
    <property type="match status" value="1"/>
</dbReference>
<feature type="domain" description="Histidine kinase" evidence="9">
    <location>
        <begin position="245"/>
        <end position="464"/>
    </location>
</feature>
<dbReference type="InterPro" id="IPR003661">
    <property type="entry name" value="HisK_dim/P_dom"/>
</dbReference>
<dbReference type="PRINTS" id="PR01780">
    <property type="entry name" value="LANTIREGPROT"/>
</dbReference>
<proteinExistence type="predicted"/>
<organism evidence="10 11">
    <name type="scientific">Candidatus Blautia merdigallinarum</name>
    <dbReference type="NCBI Taxonomy" id="2838495"/>
    <lineage>
        <taxon>Bacteria</taxon>
        <taxon>Bacillati</taxon>
        <taxon>Bacillota</taxon>
        <taxon>Clostridia</taxon>
        <taxon>Lachnospirales</taxon>
        <taxon>Lachnospiraceae</taxon>
        <taxon>Blautia</taxon>
    </lineage>
</organism>
<accession>A0A9D2N8P0</accession>
<dbReference type="SMART" id="SM00387">
    <property type="entry name" value="HATPase_c"/>
    <property type="match status" value="1"/>
</dbReference>
<dbReference type="EMBL" id="DWWV01000157">
    <property type="protein sequence ID" value="HJC11478.1"/>
    <property type="molecule type" value="Genomic_DNA"/>
</dbReference>
<feature type="transmembrane region" description="Helical" evidence="8">
    <location>
        <begin position="12"/>
        <end position="35"/>
    </location>
</feature>
<dbReference type="GO" id="GO:0005886">
    <property type="term" value="C:plasma membrane"/>
    <property type="evidence" value="ECO:0007669"/>
    <property type="project" value="TreeGrafter"/>
</dbReference>
<evidence type="ECO:0000256" key="6">
    <source>
        <dbReference type="ARBA" id="ARBA00022777"/>
    </source>
</evidence>